<evidence type="ECO:0000256" key="4">
    <source>
        <dbReference type="ARBA" id="ARBA00022692"/>
    </source>
</evidence>
<proteinExistence type="predicted"/>
<evidence type="ECO:0000256" key="2">
    <source>
        <dbReference type="ARBA" id="ARBA00022654"/>
    </source>
</evidence>
<keyword evidence="1" id="KW-1003">Cell membrane</keyword>
<keyword evidence="5" id="KW-0378">Hydrolase</keyword>
<keyword evidence="10" id="KW-1185">Reference proteome</keyword>
<reference evidence="9 10" key="1">
    <citation type="submission" date="2021-10" db="EMBL/GenBank/DDBJ databases">
        <title>Anaerobic single-cell dispensing facilitates the cultivation of human gut bacteria.</title>
        <authorList>
            <person name="Afrizal A."/>
        </authorList>
    </citation>
    <scope>NUCLEOTIDE SEQUENCE [LARGE SCALE GENOMIC DNA]</scope>
    <source>
        <strain evidence="9 10">CLA-AA-H244</strain>
    </source>
</reference>
<feature type="transmembrane region" description="Helical" evidence="8">
    <location>
        <begin position="143"/>
        <end position="159"/>
    </location>
</feature>
<dbReference type="Proteomes" id="UP001199355">
    <property type="component" value="Unassembled WGS sequence"/>
</dbReference>
<evidence type="ECO:0000256" key="8">
    <source>
        <dbReference type="SAM" id="Phobius"/>
    </source>
</evidence>
<keyword evidence="6 8" id="KW-1133">Transmembrane helix</keyword>
<evidence type="ECO:0000256" key="5">
    <source>
        <dbReference type="ARBA" id="ARBA00022801"/>
    </source>
</evidence>
<evidence type="ECO:0000256" key="6">
    <source>
        <dbReference type="ARBA" id="ARBA00022989"/>
    </source>
</evidence>
<sequence>MIQTIACYISKWNKEKLGLSENERKVIEFGMEVFLDGCVKIIVLLSIAFAFNRVKEFAVCLVCFCGLRYWAGGIHCKTTFRCLLAMILLCLLSVYTGEYISGIISAPSVINYLWGTCILIGGIKAPGQTTKAFTEEQIWRKKAATVLFIIFLWGISVVLKGSYLRNIMLISVIFEMLSILPCKRNKI</sequence>
<protein>
    <submittedName>
        <fullName evidence="9">Accessory gene regulator B family protein</fullName>
    </submittedName>
</protein>
<keyword evidence="7 8" id="KW-0472">Membrane</keyword>
<dbReference type="AlphaFoldDB" id="A0AAE3AXG6"/>
<accession>A0AAE3AXG6</accession>
<dbReference type="RefSeq" id="WP_021914052.1">
    <property type="nucleotide sequence ID" value="NZ_JAJEQF010000018.1"/>
</dbReference>
<gene>
    <name evidence="9" type="ORF">LKD45_08320</name>
</gene>
<organism evidence="9 10">
    <name type="scientific">Gallintestinimicrobium propionicum</name>
    <dbReference type="NCBI Taxonomy" id="2981770"/>
    <lineage>
        <taxon>Bacteria</taxon>
        <taxon>Bacillati</taxon>
        <taxon>Bacillota</taxon>
        <taxon>Clostridia</taxon>
        <taxon>Lachnospirales</taxon>
        <taxon>Lachnospiraceae</taxon>
        <taxon>Gallintestinimicrobium</taxon>
    </lineage>
</organism>
<keyword evidence="2" id="KW-0673">Quorum sensing</keyword>
<comment type="caution">
    <text evidence="9">The sequence shown here is derived from an EMBL/GenBank/DDBJ whole genome shotgun (WGS) entry which is preliminary data.</text>
</comment>
<dbReference type="Pfam" id="PF04647">
    <property type="entry name" value="AgrB"/>
    <property type="match status" value="1"/>
</dbReference>
<name>A0AAE3AXG6_9FIRM</name>
<dbReference type="GO" id="GO:0009372">
    <property type="term" value="P:quorum sensing"/>
    <property type="evidence" value="ECO:0007669"/>
    <property type="project" value="UniProtKB-KW"/>
</dbReference>
<dbReference type="GO" id="GO:0006508">
    <property type="term" value="P:proteolysis"/>
    <property type="evidence" value="ECO:0007669"/>
    <property type="project" value="UniProtKB-KW"/>
</dbReference>
<evidence type="ECO:0000313" key="10">
    <source>
        <dbReference type="Proteomes" id="UP001199355"/>
    </source>
</evidence>
<feature type="transmembrane region" description="Helical" evidence="8">
    <location>
        <begin position="79"/>
        <end position="97"/>
    </location>
</feature>
<feature type="transmembrane region" description="Helical" evidence="8">
    <location>
        <begin position="103"/>
        <end position="123"/>
    </location>
</feature>
<keyword evidence="4 8" id="KW-0812">Transmembrane</keyword>
<dbReference type="InterPro" id="IPR006741">
    <property type="entry name" value="AgrB"/>
</dbReference>
<evidence type="ECO:0000313" key="9">
    <source>
        <dbReference type="EMBL" id="MCC2167694.1"/>
    </source>
</evidence>
<keyword evidence="3" id="KW-0645">Protease</keyword>
<dbReference type="SMART" id="SM00793">
    <property type="entry name" value="AgrB"/>
    <property type="match status" value="1"/>
</dbReference>
<dbReference type="EMBL" id="JAJEQF010000018">
    <property type="protein sequence ID" value="MCC2167694.1"/>
    <property type="molecule type" value="Genomic_DNA"/>
</dbReference>
<evidence type="ECO:0000256" key="7">
    <source>
        <dbReference type="ARBA" id="ARBA00023136"/>
    </source>
</evidence>
<dbReference type="GO" id="GO:0008233">
    <property type="term" value="F:peptidase activity"/>
    <property type="evidence" value="ECO:0007669"/>
    <property type="project" value="UniProtKB-KW"/>
</dbReference>
<evidence type="ECO:0000256" key="3">
    <source>
        <dbReference type="ARBA" id="ARBA00022670"/>
    </source>
</evidence>
<dbReference type="GO" id="GO:0016020">
    <property type="term" value="C:membrane"/>
    <property type="evidence" value="ECO:0007669"/>
    <property type="project" value="InterPro"/>
</dbReference>
<evidence type="ECO:0000256" key="1">
    <source>
        <dbReference type="ARBA" id="ARBA00022475"/>
    </source>
</evidence>